<name>X1EG33_9ZZZZ</name>
<accession>X1EG33</accession>
<organism evidence="1">
    <name type="scientific">marine sediment metagenome</name>
    <dbReference type="NCBI Taxonomy" id="412755"/>
    <lineage>
        <taxon>unclassified sequences</taxon>
        <taxon>metagenomes</taxon>
        <taxon>ecological metagenomes</taxon>
    </lineage>
</organism>
<protein>
    <submittedName>
        <fullName evidence="1">Uncharacterized protein</fullName>
    </submittedName>
</protein>
<dbReference type="AlphaFoldDB" id="X1EG33"/>
<reference evidence="1" key="1">
    <citation type="journal article" date="2014" name="Front. Microbiol.">
        <title>High frequency of phylogenetically diverse reductive dehalogenase-homologous genes in deep subseafloor sedimentary metagenomes.</title>
        <authorList>
            <person name="Kawai M."/>
            <person name="Futagami T."/>
            <person name="Toyoda A."/>
            <person name="Takaki Y."/>
            <person name="Nishi S."/>
            <person name="Hori S."/>
            <person name="Arai W."/>
            <person name="Tsubouchi T."/>
            <person name="Morono Y."/>
            <person name="Uchiyama I."/>
            <person name="Ito T."/>
            <person name="Fujiyama A."/>
            <person name="Inagaki F."/>
            <person name="Takami H."/>
        </authorList>
    </citation>
    <scope>NUCLEOTIDE SEQUENCE</scope>
    <source>
        <strain evidence="1">Expedition CK06-06</strain>
    </source>
</reference>
<sequence length="29" mass="3757">YESLREEIKDKLKTENFRRREWNMKKKSN</sequence>
<dbReference type="EMBL" id="BART01038789">
    <property type="protein sequence ID" value="GAH07618.1"/>
    <property type="molecule type" value="Genomic_DNA"/>
</dbReference>
<comment type="caution">
    <text evidence="1">The sequence shown here is derived from an EMBL/GenBank/DDBJ whole genome shotgun (WGS) entry which is preliminary data.</text>
</comment>
<feature type="non-terminal residue" evidence="1">
    <location>
        <position position="1"/>
    </location>
</feature>
<evidence type="ECO:0000313" key="1">
    <source>
        <dbReference type="EMBL" id="GAH07618.1"/>
    </source>
</evidence>
<gene>
    <name evidence="1" type="ORF">S01H4_64123</name>
</gene>
<proteinExistence type="predicted"/>